<keyword evidence="4" id="KW-1185">Reference proteome</keyword>
<dbReference type="GO" id="GO:0005634">
    <property type="term" value="C:nucleus"/>
    <property type="evidence" value="ECO:0007669"/>
    <property type="project" value="TreeGrafter"/>
</dbReference>
<dbReference type="EMBL" id="LGTL01000015">
    <property type="protein sequence ID" value="KPA78011.1"/>
    <property type="molecule type" value="Genomic_DNA"/>
</dbReference>
<dbReference type="InterPro" id="IPR002130">
    <property type="entry name" value="Cyclophilin-type_PPIase_dom"/>
</dbReference>
<name>A0A0N0DTU9_LEPPY</name>
<feature type="compositionally biased region" description="Low complexity" evidence="1">
    <location>
        <begin position="350"/>
        <end position="366"/>
    </location>
</feature>
<dbReference type="GO" id="GO:0006457">
    <property type="term" value="P:protein folding"/>
    <property type="evidence" value="ECO:0007669"/>
    <property type="project" value="TreeGrafter"/>
</dbReference>
<dbReference type="PROSITE" id="PS50072">
    <property type="entry name" value="CSA_PPIASE_2"/>
    <property type="match status" value="1"/>
</dbReference>
<dbReference type="VEuPathDB" id="TriTrypDB:LpyrH10_15_1780"/>
<feature type="domain" description="PPIase cyclophilin-type" evidence="2">
    <location>
        <begin position="82"/>
        <end position="245"/>
    </location>
</feature>
<accession>A0A0N0DTU9</accession>
<dbReference type="Gene3D" id="2.40.100.10">
    <property type="entry name" value="Cyclophilin-like"/>
    <property type="match status" value="1"/>
</dbReference>
<evidence type="ECO:0000313" key="3">
    <source>
        <dbReference type="EMBL" id="KPA78012.1"/>
    </source>
</evidence>
<dbReference type="Pfam" id="PF00160">
    <property type="entry name" value="Pro_isomerase"/>
    <property type="match status" value="1"/>
</dbReference>
<dbReference type="InterPro" id="IPR029000">
    <property type="entry name" value="Cyclophilin-like_dom_sf"/>
</dbReference>
<organism evidence="3 4">
    <name type="scientific">Leptomonas pyrrhocoris</name>
    <name type="common">Firebug parasite</name>
    <dbReference type="NCBI Taxonomy" id="157538"/>
    <lineage>
        <taxon>Eukaryota</taxon>
        <taxon>Discoba</taxon>
        <taxon>Euglenozoa</taxon>
        <taxon>Kinetoplastea</taxon>
        <taxon>Metakinetoplastina</taxon>
        <taxon>Trypanosomatida</taxon>
        <taxon>Trypanosomatidae</taxon>
        <taxon>Leishmaniinae</taxon>
        <taxon>Leptomonas</taxon>
    </lineage>
</organism>
<dbReference type="GO" id="GO:0016018">
    <property type="term" value="F:cyclosporin A binding"/>
    <property type="evidence" value="ECO:0007669"/>
    <property type="project" value="TreeGrafter"/>
</dbReference>
<dbReference type="SUPFAM" id="SSF50891">
    <property type="entry name" value="Cyclophilin-like"/>
    <property type="match status" value="1"/>
</dbReference>
<dbReference type="RefSeq" id="XP_015656452.1">
    <property type="nucleotide sequence ID" value="XM_015805159.1"/>
</dbReference>
<comment type="caution">
    <text evidence="3">The sequence shown here is derived from an EMBL/GenBank/DDBJ whole genome shotgun (WGS) entry which is preliminary data.</text>
</comment>
<dbReference type="GO" id="GO:0097014">
    <property type="term" value="C:ciliary plasm"/>
    <property type="evidence" value="ECO:0007669"/>
    <property type="project" value="TreeGrafter"/>
</dbReference>
<dbReference type="EMBL" id="LGTL01000015">
    <property type="protein sequence ID" value="KPA78013.1"/>
    <property type="molecule type" value="Genomic_DNA"/>
</dbReference>
<dbReference type="PANTHER" id="PTHR11071:SF527">
    <property type="entry name" value="PEPTIDYL-PROLYL CIS-TRANS ISOMERASE"/>
    <property type="match status" value="1"/>
</dbReference>
<feature type="compositionally biased region" description="Low complexity" evidence="1">
    <location>
        <begin position="328"/>
        <end position="341"/>
    </location>
</feature>
<gene>
    <name evidence="3" type="ORF">ABB37_06768</name>
</gene>
<dbReference type="CDD" id="cd00317">
    <property type="entry name" value="cyclophilin"/>
    <property type="match status" value="1"/>
</dbReference>
<dbReference type="OrthoDB" id="271386at2759"/>
<dbReference type="PANTHER" id="PTHR11071">
    <property type="entry name" value="PEPTIDYL-PROLYL CIS-TRANS ISOMERASE"/>
    <property type="match status" value="1"/>
</dbReference>
<dbReference type="RefSeq" id="XP_015656451.1">
    <property type="nucleotide sequence ID" value="XM_015805158.1"/>
</dbReference>
<sequence>MHLSLSSTRHLGGTITAGSTASGSRYASHTARAPHTLCWMELAVFPGFPGVPSLSGTQVQGRQDLLASTKGAGAPHETSLMLQIELFDDECPHLCANFRRLCNGASATRQGTVYCYQGLAPSYRGTYFHKIIPSYCAQGGDITMRVVPGGSNSYSSAGRGWLPDEAKKRRHNEVGLVSMANNGPNSNGSQFFITTSASNERSFNGRHCCVGRVVQGLDQFLGLVAPCGDKDGRPSRYVVVVDCGGGEAPSSTFGASVLPLTDAGEGYADTTAATTATTEEEGVRDQTCVHDASSELVATAQDAPALETATETLEAVRTPSPLSPPAVPAAAAEAAVEAAATPSPPPAASPLPLKSSMKKSAAASSKHVTYKE</sequence>
<dbReference type="PRINTS" id="PR00153">
    <property type="entry name" value="CSAPPISMRASE"/>
</dbReference>
<dbReference type="GO" id="GO:0003755">
    <property type="term" value="F:peptidyl-prolyl cis-trans isomerase activity"/>
    <property type="evidence" value="ECO:0007669"/>
    <property type="project" value="InterPro"/>
</dbReference>
<evidence type="ECO:0000313" key="4">
    <source>
        <dbReference type="Proteomes" id="UP000037923"/>
    </source>
</evidence>
<feature type="region of interest" description="Disordered" evidence="1">
    <location>
        <begin position="316"/>
        <end position="372"/>
    </location>
</feature>
<dbReference type="EMBL" id="LGTL01000015">
    <property type="protein sequence ID" value="KPA78012.1"/>
    <property type="molecule type" value="Genomic_DNA"/>
</dbReference>
<dbReference type="GeneID" id="26907054"/>
<reference evidence="3 4" key="1">
    <citation type="submission" date="2015-07" db="EMBL/GenBank/DDBJ databases">
        <title>High-quality genome of monoxenous trypanosomatid Leptomonas pyrrhocoris.</title>
        <authorList>
            <person name="Flegontov P."/>
            <person name="Butenko A."/>
            <person name="Firsov S."/>
            <person name="Vlcek C."/>
            <person name="Logacheva M.D."/>
            <person name="Field M."/>
            <person name="Filatov D."/>
            <person name="Flegontova O."/>
            <person name="Gerasimov E."/>
            <person name="Jackson A.P."/>
            <person name="Kelly S."/>
            <person name="Opperdoes F."/>
            <person name="O'Reilly A."/>
            <person name="Votypka J."/>
            <person name="Yurchenko V."/>
            <person name="Lukes J."/>
        </authorList>
    </citation>
    <scope>NUCLEOTIDE SEQUENCE [LARGE SCALE GENOMIC DNA]</scope>
    <source>
        <strain evidence="3">H10</strain>
    </source>
</reference>
<evidence type="ECO:0000256" key="1">
    <source>
        <dbReference type="SAM" id="MobiDB-lite"/>
    </source>
</evidence>
<dbReference type="OMA" id="NGRHCCI"/>
<dbReference type="RefSeq" id="XP_015656450.1">
    <property type="nucleotide sequence ID" value="XM_015805157.1"/>
</dbReference>
<dbReference type="Proteomes" id="UP000037923">
    <property type="component" value="Unassembled WGS sequence"/>
</dbReference>
<evidence type="ECO:0000259" key="2">
    <source>
        <dbReference type="PROSITE" id="PS50072"/>
    </source>
</evidence>
<proteinExistence type="predicted"/>
<protein>
    <submittedName>
        <fullName evidence="3">Putative cyclophilin</fullName>
    </submittedName>
</protein>
<dbReference type="AlphaFoldDB" id="A0A0N0DTU9"/>
<dbReference type="FunFam" id="2.40.100.10:FF:000071">
    <property type="entry name" value="Putative cyclophilin 13"/>
    <property type="match status" value="1"/>
</dbReference>